<keyword evidence="2" id="KW-1185">Reference proteome</keyword>
<protein>
    <submittedName>
        <fullName evidence="1">Uncharacterized protein</fullName>
    </submittedName>
</protein>
<proteinExistence type="predicted"/>
<dbReference type="AlphaFoldDB" id="A0A9X2CSG1"/>
<name>A0A9X2CSG1_9BACI</name>
<comment type="caution">
    <text evidence="1">The sequence shown here is derived from an EMBL/GenBank/DDBJ whole genome shotgun (WGS) entry which is preliminary data.</text>
</comment>
<dbReference type="EMBL" id="JAKRYL010000008">
    <property type="protein sequence ID" value="MCL7747331.1"/>
    <property type="molecule type" value="Genomic_DNA"/>
</dbReference>
<sequence>MEKAKVMFWILLYSIETKEFKNAIISEDPNESIERIADKYEENHPEFRVIHIGMGEHPPKTYRSLAYVN</sequence>
<organism evidence="1 2">
    <name type="scientific">Halalkalibacter alkaliphilus</name>
    <dbReference type="NCBI Taxonomy" id="2917993"/>
    <lineage>
        <taxon>Bacteria</taxon>
        <taxon>Bacillati</taxon>
        <taxon>Bacillota</taxon>
        <taxon>Bacilli</taxon>
        <taxon>Bacillales</taxon>
        <taxon>Bacillaceae</taxon>
        <taxon>Halalkalibacter</taxon>
    </lineage>
</organism>
<gene>
    <name evidence="1" type="ORF">MF646_09385</name>
</gene>
<evidence type="ECO:0000313" key="2">
    <source>
        <dbReference type="Proteomes" id="UP001139150"/>
    </source>
</evidence>
<dbReference type="RefSeq" id="WP_250096236.1">
    <property type="nucleotide sequence ID" value="NZ_JAKRYL010000008.1"/>
</dbReference>
<dbReference type="Proteomes" id="UP001139150">
    <property type="component" value="Unassembled WGS sequence"/>
</dbReference>
<accession>A0A9X2CSG1</accession>
<reference evidence="1" key="1">
    <citation type="submission" date="2022-02" db="EMBL/GenBank/DDBJ databases">
        <title>Halalkalibacter sp. nov. isolated from Lonar Lake, India.</title>
        <authorList>
            <person name="Joshi A."/>
            <person name="Thite S."/>
            <person name="Lodha T."/>
        </authorList>
    </citation>
    <scope>NUCLEOTIDE SEQUENCE</scope>
    <source>
        <strain evidence="1">MEB205</strain>
    </source>
</reference>
<evidence type="ECO:0000313" key="1">
    <source>
        <dbReference type="EMBL" id="MCL7747331.1"/>
    </source>
</evidence>